<evidence type="ECO:0000313" key="2">
    <source>
        <dbReference type="Proteomes" id="UP000261174"/>
    </source>
</evidence>
<keyword evidence="2" id="KW-1185">Reference proteome</keyword>
<name>A0A3E1P3R6_9BACT</name>
<proteinExistence type="predicted"/>
<gene>
    <name evidence="1" type="ORF">DXN04_15065</name>
</gene>
<dbReference type="InterPro" id="IPR010281">
    <property type="entry name" value="DUF885"/>
</dbReference>
<dbReference type="Proteomes" id="UP000261174">
    <property type="component" value="Unassembled WGS sequence"/>
</dbReference>
<evidence type="ECO:0000313" key="1">
    <source>
        <dbReference type="EMBL" id="RFM34754.1"/>
    </source>
</evidence>
<dbReference type="PANTHER" id="PTHR33361">
    <property type="entry name" value="GLR0591 PROTEIN"/>
    <property type="match status" value="1"/>
</dbReference>
<dbReference type="PROSITE" id="PS51257">
    <property type="entry name" value="PROKAR_LIPOPROTEIN"/>
    <property type="match status" value="1"/>
</dbReference>
<dbReference type="AlphaFoldDB" id="A0A3E1P3R6"/>
<sequence length="580" mass="66411">MFKKHYLLLPSILLAVACGQPGKQSGNGADSLHHIVQQYYDERMELFPLEATMNGEHQYDSLLQIDISEHFRHHLDSFYTRYQTALTGIDTAGLTSNDLISYLMLQRDLSLSKERLKFPDHYMPFDQFSGLTLMLPLFGSGASAQPFKTNDDYRHFMSRMKSFSEWADTAIANMRQGIKAGVVLPKSLVVKILPQLADIAKKDTGNVFYAPLKTLKDTALAAEYKASIEQYIFPSYARLHDFMEKEYLPQARTTSGYGALPNGKAWYALYSKYWTTTNLTPDEIFAIGEKEVARIKGEMEKTMTETGFKDSLPSFFAYIRTDRKFKIFSTPKQILDSFAAIKDRIMPKVKEMYGHLPKTPFEIRQTEAFRAASASAEYMQGAADGSRPGVFYVPILNAKEFGYTGMQCLFLHEAIPGHHFQISIQQENDSLPKFRRFNWIGAYGEGYALYCESLGKELGIYTDPYMYFGRLSDEIHRAIRLVVDVGLHYKGWTREQAIKYMLDNEPTSEQEATAEIERYMALPAQALSYKIGEMKIRELRNKYTAELGTKFNIKEFHDELLKDGCVPLDVLEEKMARKFK</sequence>
<dbReference type="OrthoDB" id="9760040at2"/>
<comment type="caution">
    <text evidence="1">The sequence shown here is derived from an EMBL/GenBank/DDBJ whole genome shotgun (WGS) entry which is preliminary data.</text>
</comment>
<dbReference type="Pfam" id="PF05960">
    <property type="entry name" value="DUF885"/>
    <property type="match status" value="1"/>
</dbReference>
<accession>A0A3E1P3R6</accession>
<dbReference type="PANTHER" id="PTHR33361:SF16">
    <property type="entry name" value="DUF885 DOMAIN-CONTAINING PROTEIN"/>
    <property type="match status" value="1"/>
</dbReference>
<organism evidence="1 2">
    <name type="scientific">Chitinophaga silvisoli</name>
    <dbReference type="NCBI Taxonomy" id="2291814"/>
    <lineage>
        <taxon>Bacteria</taxon>
        <taxon>Pseudomonadati</taxon>
        <taxon>Bacteroidota</taxon>
        <taxon>Chitinophagia</taxon>
        <taxon>Chitinophagales</taxon>
        <taxon>Chitinophagaceae</taxon>
        <taxon>Chitinophaga</taxon>
    </lineage>
</organism>
<reference evidence="1 2" key="1">
    <citation type="submission" date="2018-08" db="EMBL/GenBank/DDBJ databases">
        <title>Chitinophaga sp. K20C18050901, a novel bacterium isolated from forest soil.</title>
        <authorList>
            <person name="Wang C."/>
        </authorList>
    </citation>
    <scope>NUCLEOTIDE SEQUENCE [LARGE SCALE GENOMIC DNA]</scope>
    <source>
        <strain evidence="1 2">K20C18050901</strain>
    </source>
</reference>
<dbReference type="EMBL" id="QTJV01000004">
    <property type="protein sequence ID" value="RFM34754.1"/>
    <property type="molecule type" value="Genomic_DNA"/>
</dbReference>
<protein>
    <submittedName>
        <fullName evidence="1">DUF885 domain-containing protein</fullName>
    </submittedName>
</protein>